<keyword evidence="7 11" id="KW-0012">Acyltransferase</keyword>
<evidence type="ECO:0000313" key="11">
    <source>
        <dbReference type="EMBL" id="MEX5285783.1"/>
    </source>
</evidence>
<evidence type="ECO:0000256" key="8">
    <source>
        <dbReference type="SAM" id="Coils"/>
    </source>
</evidence>
<evidence type="ECO:0000256" key="3">
    <source>
        <dbReference type="ARBA" id="ARBA00022679"/>
    </source>
</evidence>
<feature type="coiled-coil region" evidence="8">
    <location>
        <begin position="404"/>
        <end position="450"/>
    </location>
</feature>
<dbReference type="CDD" id="cd01840">
    <property type="entry name" value="SGNH_hydrolase_yrhL_like"/>
    <property type="match status" value="1"/>
</dbReference>
<sequence>MAYYVGQDAAARQIQGIDALRTLAIVGVTLFHMFPDVVKGGYLGVSLFFVLTGYLLAYTSENERLAGDFRLLRYYGKRIRRMYPALLVMIFAVAGIYAIFQPEAVGDIREEAISVVLGYNNWWQIAQNADYFARIANASPFTHLWFMGIELQYCLLWPLFFLLYVVLARAFGKNAGVAVLALFGLGTALFMPLQYRPDLDVTRLYYGTDTRIFALLMGAAMGLCHAGHSAPKIRALWQEVLEFAAFEFLLIAVLVAYALLGGESAFLYQGGMFLLTLVFCLLLAVTTDRGMTIGKFLDARIFRWIGRRSYGIFLWQYPVIYWFQQKGWDSRPDYPFWALLLIVLLAMWTEALTKSVMKRELPAIGGRLVYLQGVFFLAVTMGGVLLMGFGCRGLAAPAGYSARAESQAELKARLEQNAAELERQKEAAAKAEAAREAEEKAARMQAVRLNDAACIGDSVMLSAAGSLQEVLPGCAVDAEVSRYVGGGIEAAQNLAAQGRLGNLVVVSLGTNGPISGNERYEAQTKQLLAMLGPKRRIFWVNVYCPHLKWQDPNNAYINKIAAEHSNVTVVDWYGLISGHPEWLSGDGVHPNNAGVEQYAKLIHDTMAETLAARR</sequence>
<dbReference type="SUPFAM" id="SSF52266">
    <property type="entry name" value="SGNH hydrolase"/>
    <property type="match status" value="1"/>
</dbReference>
<feature type="transmembrane region" description="Helical" evidence="9">
    <location>
        <begin position="144"/>
        <end position="167"/>
    </location>
</feature>
<accession>A0ABV3X6F2</accession>
<dbReference type="PANTHER" id="PTHR23028:SF53">
    <property type="entry name" value="ACYL_TRANSF_3 DOMAIN-CONTAINING PROTEIN"/>
    <property type="match status" value="1"/>
</dbReference>
<keyword evidence="3 11" id="KW-0808">Transferase</keyword>
<dbReference type="InterPro" id="IPR036514">
    <property type="entry name" value="SGNH_hydro_sf"/>
</dbReference>
<dbReference type="Proteomes" id="UP001559623">
    <property type="component" value="Unassembled WGS sequence"/>
</dbReference>
<feature type="domain" description="Acyltransferase 3" evidence="10">
    <location>
        <begin position="15"/>
        <end position="346"/>
    </location>
</feature>
<feature type="transmembrane region" description="Helical" evidence="9">
    <location>
        <begin position="368"/>
        <end position="389"/>
    </location>
</feature>
<feature type="transmembrane region" description="Helical" evidence="9">
    <location>
        <begin position="40"/>
        <end position="60"/>
    </location>
</feature>
<dbReference type="EC" id="2.3.1.-" evidence="11"/>
<dbReference type="Gene3D" id="3.40.50.1110">
    <property type="entry name" value="SGNH hydrolase"/>
    <property type="match status" value="1"/>
</dbReference>
<evidence type="ECO:0000256" key="1">
    <source>
        <dbReference type="ARBA" id="ARBA00004651"/>
    </source>
</evidence>
<dbReference type="EMBL" id="JARVLH010000006">
    <property type="protein sequence ID" value="MEX5285783.1"/>
    <property type="molecule type" value="Genomic_DNA"/>
</dbReference>
<protein>
    <submittedName>
        <fullName evidence="11">Acyltransferase family protein</fullName>
        <ecNumber evidence="11">2.3.1.-</ecNumber>
    </submittedName>
</protein>
<reference evidence="11 12" key="1">
    <citation type="submission" date="2023-04" db="EMBL/GenBank/DDBJ databases">
        <title>Genome Sequence of Selenomonas sputigena ATCC 33150.</title>
        <authorList>
            <person name="Miller D.P."/>
            <person name="Anvari S."/>
            <person name="Polson S.W."/>
            <person name="Macdonald M."/>
            <person name="Mcdowell J.V."/>
        </authorList>
    </citation>
    <scope>NUCLEOTIDE SEQUENCE [LARGE SCALE GENOMIC DNA]</scope>
    <source>
        <strain evidence="11 12">ATCC 33150</strain>
    </source>
</reference>
<dbReference type="Pfam" id="PF01757">
    <property type="entry name" value="Acyl_transf_3"/>
    <property type="match status" value="1"/>
</dbReference>
<organism evidence="11 12">
    <name type="scientific">Selenomonas sputigena</name>
    <dbReference type="NCBI Taxonomy" id="69823"/>
    <lineage>
        <taxon>Bacteria</taxon>
        <taxon>Bacillati</taxon>
        <taxon>Bacillota</taxon>
        <taxon>Negativicutes</taxon>
        <taxon>Selenomonadales</taxon>
        <taxon>Selenomonadaceae</taxon>
        <taxon>Selenomonas</taxon>
    </lineage>
</organism>
<evidence type="ECO:0000256" key="9">
    <source>
        <dbReference type="SAM" id="Phobius"/>
    </source>
</evidence>
<evidence type="ECO:0000256" key="7">
    <source>
        <dbReference type="ARBA" id="ARBA00023315"/>
    </source>
</evidence>
<dbReference type="InterPro" id="IPR050879">
    <property type="entry name" value="Acyltransferase_3"/>
</dbReference>
<name>A0ABV3X6F2_9FIRM</name>
<keyword evidence="2" id="KW-1003">Cell membrane</keyword>
<feature type="transmembrane region" description="Helical" evidence="9">
    <location>
        <begin position="174"/>
        <end position="191"/>
    </location>
</feature>
<keyword evidence="12" id="KW-1185">Reference proteome</keyword>
<feature type="transmembrane region" description="Helical" evidence="9">
    <location>
        <begin position="336"/>
        <end position="356"/>
    </location>
</feature>
<feature type="transmembrane region" description="Helical" evidence="9">
    <location>
        <begin position="266"/>
        <end position="285"/>
    </location>
</feature>
<evidence type="ECO:0000313" key="12">
    <source>
        <dbReference type="Proteomes" id="UP001559623"/>
    </source>
</evidence>
<feature type="transmembrane region" description="Helical" evidence="9">
    <location>
        <begin position="81"/>
        <end position="100"/>
    </location>
</feature>
<evidence type="ECO:0000256" key="5">
    <source>
        <dbReference type="ARBA" id="ARBA00022989"/>
    </source>
</evidence>
<gene>
    <name evidence="11" type="ORF">QCO44_09085</name>
</gene>
<dbReference type="PANTHER" id="PTHR23028">
    <property type="entry name" value="ACETYLTRANSFERASE"/>
    <property type="match status" value="1"/>
</dbReference>
<feature type="transmembrane region" description="Helical" evidence="9">
    <location>
        <begin position="240"/>
        <end position="260"/>
    </location>
</feature>
<feature type="transmembrane region" description="Helical" evidence="9">
    <location>
        <begin position="305"/>
        <end position="324"/>
    </location>
</feature>
<evidence type="ECO:0000256" key="4">
    <source>
        <dbReference type="ARBA" id="ARBA00022692"/>
    </source>
</evidence>
<comment type="subcellular location">
    <subcellularLocation>
        <location evidence="1">Cell membrane</location>
        <topology evidence="1">Multi-pass membrane protein</topology>
    </subcellularLocation>
</comment>
<comment type="caution">
    <text evidence="11">The sequence shown here is derived from an EMBL/GenBank/DDBJ whole genome shotgun (WGS) entry which is preliminary data.</text>
</comment>
<keyword evidence="4 9" id="KW-0812">Transmembrane</keyword>
<keyword evidence="8" id="KW-0175">Coiled coil</keyword>
<evidence type="ECO:0000259" key="10">
    <source>
        <dbReference type="Pfam" id="PF01757"/>
    </source>
</evidence>
<dbReference type="InterPro" id="IPR002656">
    <property type="entry name" value="Acyl_transf_3_dom"/>
</dbReference>
<proteinExistence type="predicted"/>
<dbReference type="RefSeq" id="WP_368847510.1">
    <property type="nucleotide sequence ID" value="NZ_CP194411.1"/>
</dbReference>
<keyword evidence="5 9" id="KW-1133">Transmembrane helix</keyword>
<evidence type="ECO:0000256" key="2">
    <source>
        <dbReference type="ARBA" id="ARBA00022475"/>
    </source>
</evidence>
<feature type="transmembrane region" description="Helical" evidence="9">
    <location>
        <begin position="211"/>
        <end position="228"/>
    </location>
</feature>
<keyword evidence="6 9" id="KW-0472">Membrane</keyword>
<evidence type="ECO:0000256" key="6">
    <source>
        <dbReference type="ARBA" id="ARBA00023136"/>
    </source>
</evidence>
<dbReference type="GO" id="GO:0016746">
    <property type="term" value="F:acyltransferase activity"/>
    <property type="evidence" value="ECO:0007669"/>
    <property type="project" value="UniProtKB-KW"/>
</dbReference>